<name>A0A284RJ60_ARMOS</name>
<sequence>MISVGLLAKRDREYGLPPVYLQHLERHVLGGTRVKDRCPDASEANGCGVYRGQRASDKDQVPGISQYPVAEREFVAIFPFRWHDPLRPWIAVEHYRRHGQLAT</sequence>
<proteinExistence type="predicted"/>
<accession>A0A284RJ60</accession>
<dbReference type="AlphaFoldDB" id="A0A284RJ60"/>
<reference evidence="2" key="1">
    <citation type="journal article" date="2017" name="Nat. Ecol. Evol.">
        <title>Genome expansion and lineage-specific genetic innovations in the forest pathogenic fungi Armillaria.</title>
        <authorList>
            <person name="Sipos G."/>
            <person name="Prasanna A.N."/>
            <person name="Walter M.C."/>
            <person name="O'Connor E."/>
            <person name="Balint B."/>
            <person name="Krizsan K."/>
            <person name="Kiss B."/>
            <person name="Hess J."/>
            <person name="Varga T."/>
            <person name="Slot J."/>
            <person name="Riley R."/>
            <person name="Boka B."/>
            <person name="Rigling D."/>
            <person name="Barry K."/>
            <person name="Lee J."/>
            <person name="Mihaltcheva S."/>
            <person name="LaButti K."/>
            <person name="Lipzen A."/>
            <person name="Waldron R."/>
            <person name="Moloney N.M."/>
            <person name="Sperisen C."/>
            <person name="Kredics L."/>
            <person name="Vagvoelgyi C."/>
            <person name="Patrignani A."/>
            <person name="Fitzpatrick D."/>
            <person name="Nagy I."/>
            <person name="Doyle S."/>
            <person name="Anderson J.B."/>
            <person name="Grigoriev I.V."/>
            <person name="Gueldener U."/>
            <person name="Muensterkoetter M."/>
            <person name="Nagy L.G."/>
        </authorList>
    </citation>
    <scope>NUCLEOTIDE SEQUENCE [LARGE SCALE GENOMIC DNA]</scope>
    <source>
        <strain evidence="2">C18/9</strain>
    </source>
</reference>
<evidence type="ECO:0000313" key="2">
    <source>
        <dbReference type="Proteomes" id="UP000219338"/>
    </source>
</evidence>
<organism evidence="1 2">
    <name type="scientific">Armillaria ostoyae</name>
    <name type="common">Armillaria root rot fungus</name>
    <dbReference type="NCBI Taxonomy" id="47428"/>
    <lineage>
        <taxon>Eukaryota</taxon>
        <taxon>Fungi</taxon>
        <taxon>Dikarya</taxon>
        <taxon>Basidiomycota</taxon>
        <taxon>Agaricomycotina</taxon>
        <taxon>Agaricomycetes</taxon>
        <taxon>Agaricomycetidae</taxon>
        <taxon>Agaricales</taxon>
        <taxon>Marasmiineae</taxon>
        <taxon>Physalacriaceae</taxon>
        <taxon>Armillaria</taxon>
    </lineage>
</organism>
<dbReference type="OrthoDB" id="10677462at2759"/>
<dbReference type="EMBL" id="FUEG01000009">
    <property type="protein sequence ID" value="SJL08796.1"/>
    <property type="molecule type" value="Genomic_DNA"/>
</dbReference>
<protein>
    <submittedName>
        <fullName evidence="1">Uncharacterized protein</fullName>
    </submittedName>
</protein>
<evidence type="ECO:0000313" key="1">
    <source>
        <dbReference type="EMBL" id="SJL08796.1"/>
    </source>
</evidence>
<keyword evidence="2" id="KW-1185">Reference proteome</keyword>
<dbReference type="Proteomes" id="UP000219338">
    <property type="component" value="Unassembled WGS sequence"/>
</dbReference>
<gene>
    <name evidence="1" type="ORF">ARMOST_12166</name>
</gene>